<dbReference type="GO" id="GO:0055085">
    <property type="term" value="P:transmembrane transport"/>
    <property type="evidence" value="ECO:0007669"/>
    <property type="project" value="UniProtKB-ARBA"/>
</dbReference>
<dbReference type="PANTHER" id="PTHR43297">
    <property type="entry name" value="OLIGOPEPTIDE TRANSPORT ATP-BINDING PROTEIN APPD"/>
    <property type="match status" value="1"/>
</dbReference>
<feature type="domain" description="ABC transporter" evidence="8">
    <location>
        <begin position="353"/>
        <end position="609"/>
    </location>
</feature>
<dbReference type="SMART" id="SM00382">
    <property type="entry name" value="AAA"/>
    <property type="match status" value="2"/>
</dbReference>
<keyword evidence="5" id="KW-0547">Nucleotide-binding</keyword>
<dbReference type="InterPro" id="IPR017871">
    <property type="entry name" value="ABC_transporter-like_CS"/>
</dbReference>
<dbReference type="InterPro" id="IPR003439">
    <property type="entry name" value="ABC_transporter-like_ATP-bd"/>
</dbReference>
<proteinExistence type="inferred from homology"/>
<keyword evidence="6 9" id="KW-0067">ATP-binding</keyword>
<evidence type="ECO:0000256" key="7">
    <source>
        <dbReference type="ARBA" id="ARBA00023136"/>
    </source>
</evidence>
<dbReference type="GO" id="GO:0016887">
    <property type="term" value="F:ATP hydrolysis activity"/>
    <property type="evidence" value="ECO:0007669"/>
    <property type="project" value="InterPro"/>
</dbReference>
<evidence type="ECO:0000256" key="2">
    <source>
        <dbReference type="ARBA" id="ARBA00005417"/>
    </source>
</evidence>
<dbReference type="InterPro" id="IPR003593">
    <property type="entry name" value="AAA+_ATPase"/>
</dbReference>
<dbReference type="NCBIfam" id="NF007739">
    <property type="entry name" value="PRK10419.1"/>
    <property type="match status" value="2"/>
</dbReference>
<dbReference type="PROSITE" id="PS50893">
    <property type="entry name" value="ABC_TRANSPORTER_2"/>
    <property type="match status" value="2"/>
</dbReference>
<dbReference type="PROSITE" id="PS00211">
    <property type="entry name" value="ABC_TRANSPORTER_1"/>
    <property type="match status" value="2"/>
</dbReference>
<feature type="domain" description="ABC transporter" evidence="8">
    <location>
        <begin position="9"/>
        <end position="259"/>
    </location>
</feature>
<dbReference type="GO" id="GO:0015833">
    <property type="term" value="P:peptide transport"/>
    <property type="evidence" value="ECO:0007669"/>
    <property type="project" value="InterPro"/>
</dbReference>
<gene>
    <name evidence="9" type="ORF">F4Y60_01835</name>
</gene>
<evidence type="ECO:0000256" key="5">
    <source>
        <dbReference type="ARBA" id="ARBA00022741"/>
    </source>
</evidence>
<dbReference type="CDD" id="cd03257">
    <property type="entry name" value="ABC_NikE_OppD_transporters"/>
    <property type="match status" value="2"/>
</dbReference>
<evidence type="ECO:0000256" key="4">
    <source>
        <dbReference type="ARBA" id="ARBA00022475"/>
    </source>
</evidence>
<dbReference type="InterPro" id="IPR027417">
    <property type="entry name" value="P-loop_NTPase"/>
</dbReference>
<dbReference type="InterPro" id="IPR013563">
    <property type="entry name" value="Oligopep_ABC_C"/>
</dbReference>
<dbReference type="Pfam" id="PF08352">
    <property type="entry name" value="oligo_HPY"/>
    <property type="match status" value="2"/>
</dbReference>
<evidence type="ECO:0000259" key="8">
    <source>
        <dbReference type="PROSITE" id="PS50893"/>
    </source>
</evidence>
<dbReference type="PANTHER" id="PTHR43297:SF2">
    <property type="entry name" value="DIPEPTIDE TRANSPORT ATP-BINDING PROTEIN DPPD"/>
    <property type="match status" value="1"/>
</dbReference>
<dbReference type="SUPFAM" id="SSF52540">
    <property type="entry name" value="P-loop containing nucleoside triphosphate hydrolases"/>
    <property type="match status" value="2"/>
</dbReference>
<dbReference type="FunFam" id="3.40.50.300:FF:000016">
    <property type="entry name" value="Oligopeptide ABC transporter ATP-binding component"/>
    <property type="match status" value="2"/>
</dbReference>
<dbReference type="NCBIfam" id="NF008453">
    <property type="entry name" value="PRK11308.1"/>
    <property type="match status" value="2"/>
</dbReference>
<comment type="subcellular location">
    <subcellularLocation>
        <location evidence="1">Cell inner membrane</location>
        <topology evidence="1">Peripheral membrane protein</topology>
    </subcellularLocation>
</comment>
<organism evidence="9">
    <name type="scientific">Boseongicola sp. SB0664_bin_43</name>
    <dbReference type="NCBI Taxonomy" id="2604844"/>
    <lineage>
        <taxon>Bacteria</taxon>
        <taxon>Pseudomonadati</taxon>
        <taxon>Pseudomonadota</taxon>
        <taxon>Alphaproteobacteria</taxon>
        <taxon>Rhodobacterales</taxon>
        <taxon>Paracoccaceae</taxon>
        <taxon>Boseongicola</taxon>
    </lineage>
</organism>
<keyword evidence="4" id="KW-1003">Cell membrane</keyword>
<reference evidence="9" key="1">
    <citation type="submission" date="2019-09" db="EMBL/GenBank/DDBJ databases">
        <title>Characterisation of the sponge microbiome using genome-centric metagenomics.</title>
        <authorList>
            <person name="Engelberts J.P."/>
            <person name="Robbins S.J."/>
            <person name="De Goeij J.M."/>
            <person name="Aranda M."/>
            <person name="Bell S.C."/>
            <person name="Webster N.S."/>
        </authorList>
    </citation>
    <scope>NUCLEOTIDE SEQUENCE</scope>
    <source>
        <strain evidence="9">SB0664_bin_43</strain>
    </source>
</reference>
<dbReference type="Pfam" id="PF00005">
    <property type="entry name" value="ABC_tran"/>
    <property type="match status" value="2"/>
</dbReference>
<keyword evidence="3" id="KW-0813">Transport</keyword>
<dbReference type="NCBIfam" id="TIGR01727">
    <property type="entry name" value="oligo_HPY"/>
    <property type="match status" value="2"/>
</dbReference>
<evidence type="ECO:0000256" key="3">
    <source>
        <dbReference type="ARBA" id="ARBA00022448"/>
    </source>
</evidence>
<sequence length="695" mass="75981">MRTDALLSLQGLTVSFRDGRRRNVALRDVGFDLPHAKTVAIVGESGCGKSLTARSILRILDTNATIDSGQVLFEGVNLAGTSEKSPILRDVRGGRIGLIYQEPLTALSSFYTVGNQIMEVVRRHQDVTRKQARERALDLLHAVGMPNPAQRLDAYTFELSGGQQQRVMIAMALGPHPSLLIADEPTTALDVTTQAVILDLLQELQHSQGMSILFITHDLGVVSRMADEVVVMYLGEVVEHGTRADVLTAPRHPYTRALLASLPGRGQFRQATIQGTVPSLEERPAGCAFAPRCAFARPGLCEVQRPELVRSGGAHVRCHAFGDAAPMFDLSLQPERPERIKTGESQRFGEGILDLRSVSKTFEKREGLFGQRVREIKAVQDISLELRQGETLAIVGESGSGKTTLGQTIVGLHEATRGSVMFATDGLDRNITDLTAAEWRNVRQSIRMVFQDPFSSLNPRMTAFDIVAEPLRQRPGGPPPEPDLVRKVHELFRLVGLDPEMSGRYPHAFSGGQRQRIGVARALAPDPKVIIADEPVSALDVSVQAQVLNLLRDLQSSLGLSYIFISHDLNVVASLAHRVAVMYAGRIVELADTDEILDSPRHPYSEALLSAVLTPGRADQDSHLRLPGDPPDPSSLPRGCVFAERCAYATDACTREVPEMRNLRGHWVACHHADSLVLHGLRNENPPESRPGPNP</sequence>
<name>A0A6B0XVX2_9RHOB</name>
<dbReference type="EMBL" id="VXRY01000073">
    <property type="protein sequence ID" value="MXY32834.1"/>
    <property type="molecule type" value="Genomic_DNA"/>
</dbReference>
<comment type="caution">
    <text evidence="9">The sequence shown here is derived from an EMBL/GenBank/DDBJ whole genome shotgun (WGS) entry which is preliminary data.</text>
</comment>
<protein>
    <submittedName>
        <fullName evidence="9">ABC transporter ATP-binding protein</fullName>
    </submittedName>
</protein>
<evidence type="ECO:0000313" key="9">
    <source>
        <dbReference type="EMBL" id="MXY32834.1"/>
    </source>
</evidence>
<evidence type="ECO:0000256" key="6">
    <source>
        <dbReference type="ARBA" id="ARBA00022840"/>
    </source>
</evidence>
<dbReference type="Gene3D" id="3.40.50.300">
    <property type="entry name" value="P-loop containing nucleotide triphosphate hydrolases"/>
    <property type="match status" value="2"/>
</dbReference>
<dbReference type="AlphaFoldDB" id="A0A6B0XVX2"/>
<comment type="similarity">
    <text evidence="2">Belongs to the ABC transporter superfamily.</text>
</comment>
<evidence type="ECO:0000256" key="1">
    <source>
        <dbReference type="ARBA" id="ARBA00004417"/>
    </source>
</evidence>
<dbReference type="InterPro" id="IPR050388">
    <property type="entry name" value="ABC_Ni/Peptide_Import"/>
</dbReference>
<dbReference type="GO" id="GO:0005524">
    <property type="term" value="F:ATP binding"/>
    <property type="evidence" value="ECO:0007669"/>
    <property type="project" value="UniProtKB-KW"/>
</dbReference>
<accession>A0A6B0XVX2</accession>
<keyword evidence="7" id="KW-0472">Membrane</keyword>
<dbReference type="GO" id="GO:0005886">
    <property type="term" value="C:plasma membrane"/>
    <property type="evidence" value="ECO:0007669"/>
    <property type="project" value="UniProtKB-SubCell"/>
</dbReference>